<organism evidence="2 3">
    <name type="scientific">Sodalis ligni</name>
    <dbReference type="NCBI Taxonomy" id="2697027"/>
    <lineage>
        <taxon>Bacteria</taxon>
        <taxon>Pseudomonadati</taxon>
        <taxon>Pseudomonadota</taxon>
        <taxon>Gammaproteobacteria</taxon>
        <taxon>Enterobacterales</taxon>
        <taxon>Bruguierivoracaceae</taxon>
        <taxon>Sodalis</taxon>
    </lineage>
</organism>
<feature type="region of interest" description="Disordered" evidence="1">
    <location>
        <begin position="111"/>
        <end position="135"/>
    </location>
</feature>
<dbReference type="RefSeq" id="WP_132921393.1">
    <property type="nucleotide sequence ID" value="NZ_SJOI01000001.1"/>
</dbReference>
<reference evidence="2 3" key="1">
    <citation type="submission" date="2019-02" db="EMBL/GenBank/DDBJ databases">
        <title>Investigation of anaerobic lignin degradation for improved lignocellulosic biofuels.</title>
        <authorList>
            <person name="Deangelis K."/>
        </authorList>
    </citation>
    <scope>NUCLEOTIDE SEQUENCE [LARGE SCALE GENOMIC DNA]</scope>
    <source>
        <strain evidence="2 3">159R</strain>
    </source>
</reference>
<dbReference type="EMBL" id="SJOI01000001">
    <property type="protein sequence ID" value="TCL02445.1"/>
    <property type="molecule type" value="Genomic_DNA"/>
</dbReference>
<dbReference type="Proteomes" id="UP000294555">
    <property type="component" value="Unassembled WGS sequence"/>
</dbReference>
<protein>
    <submittedName>
        <fullName evidence="2">Uncharacterized protein</fullName>
    </submittedName>
</protein>
<comment type="caution">
    <text evidence="2">The sequence shown here is derived from an EMBL/GenBank/DDBJ whole genome shotgun (WGS) entry which is preliminary data.</text>
</comment>
<dbReference type="AlphaFoldDB" id="A0A4R1N5G6"/>
<sequence>MRESDNPCMNCGACCAWFRVSFYWAEGDDGGGIVPHELTEPLTPFLRCMAGTNDKKPRCRALDGEVGSSVHCSIYAARPSPCREFIRTGEQGQANDACDRARAAYGLPPLPLNAPGRPLKNETRTNMTAGCQRSD</sequence>
<gene>
    <name evidence="2" type="ORF">EZJ58_0464</name>
</gene>
<feature type="compositionally biased region" description="Polar residues" evidence="1">
    <location>
        <begin position="124"/>
        <end position="135"/>
    </location>
</feature>
<dbReference type="Pfam" id="PF03692">
    <property type="entry name" value="CxxCxxCC"/>
    <property type="match status" value="1"/>
</dbReference>
<name>A0A4R1N5G6_9GAMM</name>
<evidence type="ECO:0000256" key="1">
    <source>
        <dbReference type="SAM" id="MobiDB-lite"/>
    </source>
</evidence>
<evidence type="ECO:0000313" key="2">
    <source>
        <dbReference type="EMBL" id="TCL02445.1"/>
    </source>
</evidence>
<keyword evidence="3" id="KW-1185">Reference proteome</keyword>
<evidence type="ECO:0000313" key="3">
    <source>
        <dbReference type="Proteomes" id="UP000294555"/>
    </source>
</evidence>
<dbReference type="InterPro" id="IPR005358">
    <property type="entry name" value="Puta_zinc/iron-chelating_dom"/>
</dbReference>
<accession>A0A4R1N5G6</accession>
<proteinExistence type="predicted"/>
<dbReference type="OrthoDB" id="196483at2"/>